<name>A0AAC8QMW7_9ENTR</name>
<dbReference type="AlphaFoldDB" id="A0AAC8QMW7"/>
<dbReference type="EMBL" id="CP011602">
    <property type="protein sequence ID" value="AKL11680.1"/>
    <property type="molecule type" value="Genomic_DNA"/>
</dbReference>
<evidence type="ECO:0000313" key="1">
    <source>
        <dbReference type="EMBL" id="AKL11680.1"/>
    </source>
</evidence>
<reference evidence="1 2" key="1">
    <citation type="submission" date="2015-06" db="EMBL/GenBank/DDBJ databases">
        <title>Rapid spread of a carbapenem resistance gene driven by multiple levels of genetic mobility.</title>
        <authorList>
            <person name="Sheppard A.E."/>
            <person name="Stoesser N."/>
            <person name="Wilson D."/>
            <person name="Sebra R."/>
            <person name="Kasarskis A."/>
            <person name="Anson L."/>
            <person name="Giess A."/>
            <person name="Pankhurst L."/>
            <person name="Vaughan A."/>
            <person name="Grim C.J."/>
            <person name="Cox H."/>
            <person name="Yeh A."/>
            <person name="Sifri C.D."/>
            <person name="Walker S."/>
            <person name="Peto T.E."/>
            <person name="Crook D.W."/>
            <person name="Mathers A.J."/>
        </authorList>
    </citation>
    <scope>NUCLEOTIDE SEQUENCE [LARGE SCALE GENOMIC DNA]</scope>
    <source>
        <strain evidence="1 2">CAV1151</strain>
    </source>
</reference>
<protein>
    <submittedName>
        <fullName evidence="1">Uncharacterized protein</fullName>
    </submittedName>
</protein>
<dbReference type="KEGG" id="kin:AB182_10340"/>
<organism evidence="1 2">
    <name type="scientific">Phytobacter ursingii</name>
    <dbReference type="NCBI Taxonomy" id="1972431"/>
    <lineage>
        <taxon>Bacteria</taxon>
        <taxon>Pseudomonadati</taxon>
        <taxon>Pseudomonadota</taxon>
        <taxon>Gammaproteobacteria</taxon>
        <taxon>Enterobacterales</taxon>
        <taxon>Enterobacteriaceae</taxon>
        <taxon>Phytobacter</taxon>
    </lineage>
</organism>
<gene>
    <name evidence="1" type="ORF">AB182_10340</name>
</gene>
<evidence type="ECO:0000313" key="2">
    <source>
        <dbReference type="Proteomes" id="UP000035479"/>
    </source>
</evidence>
<proteinExistence type="predicted"/>
<dbReference type="Proteomes" id="UP000035479">
    <property type="component" value="Chromosome"/>
</dbReference>
<accession>A0AAC8QMW7</accession>
<sequence>MNFYQTDTLSAVVARLRELSHEYRYCENTLAQLCDAGEKALRIHTEDAYNTFMSQCGSTLADINVNL</sequence>